<dbReference type="Proteomes" id="UP000050795">
    <property type="component" value="Unassembled WGS sequence"/>
</dbReference>
<sequence>MLSMTGYSSLCRLTNVDKVFDNCTTNRTTTAFLQQCGGKAFLIPCRRNTRRTTNMRCFTATGQLIYAYNTGHVIMSFELLQNNGRLEHTFFSVSVRKFRSKMPKFPS</sequence>
<dbReference type="AlphaFoldDB" id="A0AA85IS58"/>
<name>A0AA85IS58_TRIRE</name>
<organism evidence="1 2">
    <name type="scientific">Trichobilharzia regenti</name>
    <name type="common">Nasal bird schistosome</name>
    <dbReference type="NCBI Taxonomy" id="157069"/>
    <lineage>
        <taxon>Eukaryota</taxon>
        <taxon>Metazoa</taxon>
        <taxon>Spiralia</taxon>
        <taxon>Lophotrochozoa</taxon>
        <taxon>Platyhelminthes</taxon>
        <taxon>Trematoda</taxon>
        <taxon>Digenea</taxon>
        <taxon>Strigeidida</taxon>
        <taxon>Schistosomatoidea</taxon>
        <taxon>Schistosomatidae</taxon>
        <taxon>Trichobilharzia</taxon>
    </lineage>
</organism>
<evidence type="ECO:0000313" key="1">
    <source>
        <dbReference type="Proteomes" id="UP000050795"/>
    </source>
</evidence>
<evidence type="ECO:0000313" key="2">
    <source>
        <dbReference type="WBParaSite" id="TREG1_116650.1"/>
    </source>
</evidence>
<dbReference type="WBParaSite" id="TREG1_116650.1">
    <property type="protein sequence ID" value="TREG1_116650.1"/>
    <property type="gene ID" value="TREG1_116650"/>
</dbReference>
<reference evidence="2" key="2">
    <citation type="submission" date="2023-11" db="UniProtKB">
        <authorList>
            <consortium name="WormBaseParasite"/>
        </authorList>
    </citation>
    <scope>IDENTIFICATION</scope>
</reference>
<proteinExistence type="predicted"/>
<keyword evidence="1" id="KW-1185">Reference proteome</keyword>
<reference evidence="1" key="1">
    <citation type="submission" date="2022-06" db="EMBL/GenBank/DDBJ databases">
        <authorList>
            <person name="Berger JAMES D."/>
            <person name="Berger JAMES D."/>
        </authorList>
    </citation>
    <scope>NUCLEOTIDE SEQUENCE [LARGE SCALE GENOMIC DNA]</scope>
</reference>
<protein>
    <submittedName>
        <fullName evidence="2">Uncharacterized protein</fullName>
    </submittedName>
</protein>
<accession>A0AA85IS58</accession>